<proteinExistence type="predicted"/>
<dbReference type="Gene3D" id="1.10.10.10">
    <property type="entry name" value="Winged helix-like DNA-binding domain superfamily/Winged helix DNA-binding domain"/>
    <property type="match status" value="1"/>
</dbReference>
<accession>A0A4D4L9A3</accession>
<dbReference type="SMART" id="SM00382">
    <property type="entry name" value="AAA"/>
    <property type="match status" value="1"/>
</dbReference>
<evidence type="ECO:0000313" key="3">
    <source>
        <dbReference type="Proteomes" id="UP000301309"/>
    </source>
</evidence>
<organism evidence="2 3">
    <name type="scientific">Streptomyces violaceusniger</name>
    <dbReference type="NCBI Taxonomy" id="68280"/>
    <lineage>
        <taxon>Bacteria</taxon>
        <taxon>Bacillati</taxon>
        <taxon>Actinomycetota</taxon>
        <taxon>Actinomycetes</taxon>
        <taxon>Kitasatosporales</taxon>
        <taxon>Streptomycetaceae</taxon>
        <taxon>Streptomyces</taxon>
        <taxon>Streptomyces violaceusniger group</taxon>
    </lineage>
</organism>
<dbReference type="Gene3D" id="3.40.50.300">
    <property type="entry name" value="P-loop containing nucleotide triphosphate hydrolases"/>
    <property type="match status" value="1"/>
</dbReference>
<protein>
    <recommendedName>
        <fullName evidence="1">AAA+ ATPase domain-containing protein</fullName>
    </recommendedName>
</protein>
<dbReference type="PRINTS" id="PR00364">
    <property type="entry name" value="DISEASERSIST"/>
</dbReference>
<dbReference type="Proteomes" id="UP000301309">
    <property type="component" value="Unassembled WGS sequence"/>
</dbReference>
<evidence type="ECO:0000259" key="1">
    <source>
        <dbReference type="SMART" id="SM00382"/>
    </source>
</evidence>
<dbReference type="Pfam" id="PF05729">
    <property type="entry name" value="NACHT"/>
    <property type="match status" value="1"/>
</dbReference>
<keyword evidence="3" id="KW-1185">Reference proteome</keyword>
<sequence>MVSDALPNPSEALTAAEYVAQLRQLKAWSGLSYRELERRAREAGDVLPYSTAASMLGRPGMPREALVASFVRACGAGGEVERWLAVRKRLAVRYEPVAGASGGVPVPAELPRDVPAFTGREAELAALRRPSRRPAGAGAVSLISGRAGVGKTALAVRLAHQIADRYPDGHLFLRLGGSGPRGTSVPPKDALALLLRALGAAPAAPPESVEQSVAAYRGSLAGRRVLIILDDAGSFAQVRPLLPATPSCRVIVTSRGPLSGLAAGDGAHRMSLEAFSDAEAVSSLARAGAAGRLTAEPGAALRVARMCGRLPLALSIAGAFLAGRPGMSVGSLADRLAAERRRAEAAAPADEDSVAVRAVLSLVYRTLPPRGARLFRLLGLHPEPECDAAVAGALLGVRPPEARRLLRALADVRLLTEPVAERYGLHELTRAYASDRAAVDESWEGRSQALCRLYRHTTGGFPANAATTGGFPANAAEQPLECGQDMRTRAPLEIIADLERLFAEVAKGTAELKGMLLDRD</sequence>
<dbReference type="InterPro" id="IPR007111">
    <property type="entry name" value="NACHT_NTPase"/>
</dbReference>
<dbReference type="PANTHER" id="PTHR47691">
    <property type="entry name" value="REGULATOR-RELATED"/>
    <property type="match status" value="1"/>
</dbReference>
<dbReference type="GO" id="GO:0043531">
    <property type="term" value="F:ADP binding"/>
    <property type="evidence" value="ECO:0007669"/>
    <property type="project" value="InterPro"/>
</dbReference>
<dbReference type="InterPro" id="IPR027417">
    <property type="entry name" value="P-loop_NTPase"/>
</dbReference>
<reference evidence="2 3" key="1">
    <citation type="journal article" date="2020" name="Int. J. Syst. Evol. Microbiol.">
        <title>Reclassification of Streptomyces castelarensis and Streptomyces sporoclivatus as later heterotypic synonyms of Streptomyces antimycoticus.</title>
        <authorList>
            <person name="Komaki H."/>
            <person name="Tamura T."/>
        </authorList>
    </citation>
    <scope>NUCLEOTIDE SEQUENCE [LARGE SCALE GENOMIC DNA]</scope>
    <source>
        <strain evidence="2 3">NBRC 13459</strain>
    </source>
</reference>
<dbReference type="SUPFAM" id="SSF52540">
    <property type="entry name" value="P-loop containing nucleoside triphosphate hydrolases"/>
    <property type="match status" value="1"/>
</dbReference>
<comment type="caution">
    <text evidence="2">The sequence shown here is derived from an EMBL/GenBank/DDBJ whole genome shotgun (WGS) entry which is preliminary data.</text>
</comment>
<dbReference type="EMBL" id="BJHW01000001">
    <property type="protein sequence ID" value="GDY56934.1"/>
    <property type="molecule type" value="Genomic_DNA"/>
</dbReference>
<gene>
    <name evidence="2" type="ORF">SVIO_075570</name>
</gene>
<dbReference type="RefSeq" id="WP_137979738.1">
    <property type="nucleotide sequence ID" value="NZ_BAAASO010000002.1"/>
</dbReference>
<name>A0A4D4L9A3_STRVO</name>
<evidence type="ECO:0000313" key="2">
    <source>
        <dbReference type="EMBL" id="GDY56934.1"/>
    </source>
</evidence>
<feature type="domain" description="AAA+ ATPase" evidence="1">
    <location>
        <begin position="137"/>
        <end position="276"/>
    </location>
</feature>
<dbReference type="AlphaFoldDB" id="A0A4D4L9A3"/>
<dbReference type="PANTHER" id="PTHR47691:SF3">
    <property type="entry name" value="HTH-TYPE TRANSCRIPTIONAL REGULATOR RV0890C-RELATED"/>
    <property type="match status" value="1"/>
</dbReference>
<dbReference type="OrthoDB" id="5167602at2"/>
<dbReference type="InterPro" id="IPR036388">
    <property type="entry name" value="WH-like_DNA-bd_sf"/>
</dbReference>
<dbReference type="InterPro" id="IPR003593">
    <property type="entry name" value="AAA+_ATPase"/>
</dbReference>